<evidence type="ECO:0000259" key="1">
    <source>
        <dbReference type="Pfam" id="PF01425"/>
    </source>
</evidence>
<dbReference type="OrthoDB" id="5175573at2"/>
<sequence length="153" mass="16349">MTGTDIFTAIFLTEVWDTDHALAEKFPDGVGEDIAQPLTLNDMFRPGLADARAQLARWRQSLLDLFGQVELLALPTMPVFPPRLADLTPESLVGTIVEITKYNGLFNAAGVPCTAQPVRAAGSRIPASLQLVGPANGEELLLSTALHIEAAIA</sequence>
<dbReference type="Proteomes" id="UP000460272">
    <property type="component" value="Unassembled WGS sequence"/>
</dbReference>
<dbReference type="EMBL" id="RPFW01000014">
    <property type="protein sequence ID" value="TVY99066.1"/>
    <property type="molecule type" value="Genomic_DNA"/>
</dbReference>
<dbReference type="SUPFAM" id="SSF75304">
    <property type="entry name" value="Amidase signature (AS) enzymes"/>
    <property type="match status" value="1"/>
</dbReference>
<name>A0A6P2BKW7_9ACTN</name>
<dbReference type="InterPro" id="IPR023631">
    <property type="entry name" value="Amidase_dom"/>
</dbReference>
<dbReference type="AlphaFoldDB" id="A0A6P2BKW7"/>
<accession>A0A6P2BKW7</accession>
<gene>
    <name evidence="2" type="ORF">EAS64_42265</name>
</gene>
<dbReference type="Pfam" id="PF01425">
    <property type="entry name" value="Amidase"/>
    <property type="match status" value="1"/>
</dbReference>
<proteinExistence type="predicted"/>
<dbReference type="Gene3D" id="3.90.1300.10">
    <property type="entry name" value="Amidase signature (AS) domain"/>
    <property type="match status" value="1"/>
</dbReference>
<comment type="caution">
    <text evidence="2">The sequence shown here is derived from an EMBL/GenBank/DDBJ whole genome shotgun (WGS) entry which is preliminary data.</text>
</comment>
<dbReference type="RefSeq" id="WP_145862359.1">
    <property type="nucleotide sequence ID" value="NZ_RPFW01000014.1"/>
</dbReference>
<reference evidence="2 3" key="1">
    <citation type="submission" date="2018-11" db="EMBL/GenBank/DDBJ databases">
        <title>Trebonia kvetii gen.nov., sp.nov., a novel acidophilic actinobacterium, and proposal of the new actinobacterial family Treboniaceae fam. nov.</title>
        <authorList>
            <person name="Rapoport D."/>
            <person name="Sagova-Mareckova M."/>
            <person name="Sedlacek I."/>
            <person name="Provaznik J."/>
            <person name="Kralova S."/>
            <person name="Pavlinic D."/>
            <person name="Benes V."/>
            <person name="Kopecky J."/>
        </authorList>
    </citation>
    <scope>NUCLEOTIDE SEQUENCE [LARGE SCALE GENOMIC DNA]</scope>
    <source>
        <strain evidence="2 3">15Tr583</strain>
    </source>
</reference>
<organism evidence="2 3">
    <name type="scientific">Trebonia kvetii</name>
    <dbReference type="NCBI Taxonomy" id="2480626"/>
    <lineage>
        <taxon>Bacteria</taxon>
        <taxon>Bacillati</taxon>
        <taxon>Actinomycetota</taxon>
        <taxon>Actinomycetes</taxon>
        <taxon>Streptosporangiales</taxon>
        <taxon>Treboniaceae</taxon>
        <taxon>Trebonia</taxon>
    </lineage>
</organism>
<dbReference type="InterPro" id="IPR036928">
    <property type="entry name" value="AS_sf"/>
</dbReference>
<evidence type="ECO:0000313" key="2">
    <source>
        <dbReference type="EMBL" id="TVY99066.1"/>
    </source>
</evidence>
<protein>
    <recommendedName>
        <fullName evidence="1">Amidase domain-containing protein</fullName>
    </recommendedName>
</protein>
<feature type="domain" description="Amidase" evidence="1">
    <location>
        <begin position="49"/>
        <end position="142"/>
    </location>
</feature>
<keyword evidence="3" id="KW-1185">Reference proteome</keyword>
<evidence type="ECO:0000313" key="3">
    <source>
        <dbReference type="Proteomes" id="UP000460272"/>
    </source>
</evidence>